<evidence type="ECO:0000313" key="6">
    <source>
        <dbReference type="Proteomes" id="UP000199306"/>
    </source>
</evidence>
<feature type="domain" description="PurM-like C-terminal" evidence="4">
    <location>
        <begin position="161"/>
        <end position="318"/>
    </location>
</feature>
<dbReference type="AlphaFoldDB" id="A0A1I5WP13"/>
<dbReference type="HAMAP" id="MF_02128">
    <property type="entry name" value="TMP_kinase"/>
    <property type="match status" value="1"/>
</dbReference>
<protein>
    <recommendedName>
        <fullName evidence="2">Thiamine-monophosphate kinase</fullName>
        <shortName evidence="2">TMP kinase</shortName>
        <shortName evidence="2">Thiamine-phosphate kinase</shortName>
        <ecNumber evidence="2">2.7.4.16</ecNumber>
    </recommendedName>
</protein>
<dbReference type="PANTHER" id="PTHR30270:SF0">
    <property type="entry name" value="THIAMINE-MONOPHOSPHATE KINASE"/>
    <property type="match status" value="1"/>
</dbReference>
<dbReference type="InterPro" id="IPR010918">
    <property type="entry name" value="PurM-like_C_dom"/>
</dbReference>
<dbReference type="SUPFAM" id="SSF56042">
    <property type="entry name" value="PurM C-terminal domain-like"/>
    <property type="match status" value="1"/>
</dbReference>
<keyword evidence="2" id="KW-0479">Metal-binding</keyword>
<dbReference type="PIRSF" id="PIRSF005303">
    <property type="entry name" value="Thiam_monoph_kin"/>
    <property type="match status" value="1"/>
</dbReference>
<keyword evidence="2" id="KW-0067">ATP-binding</keyword>
<dbReference type="GO" id="GO:0005524">
    <property type="term" value="F:ATP binding"/>
    <property type="evidence" value="ECO:0007669"/>
    <property type="project" value="UniProtKB-UniRule"/>
</dbReference>
<dbReference type="STRING" id="1079859.SAMN04515674_11284"/>
<dbReference type="GO" id="GO:0009229">
    <property type="term" value="P:thiamine diphosphate biosynthetic process"/>
    <property type="evidence" value="ECO:0007669"/>
    <property type="project" value="UniProtKB-UniRule"/>
</dbReference>
<dbReference type="PANTHER" id="PTHR30270">
    <property type="entry name" value="THIAMINE-MONOPHOSPHATE KINASE"/>
    <property type="match status" value="1"/>
</dbReference>
<dbReference type="GO" id="GO:0009030">
    <property type="term" value="F:thiamine-phosphate kinase activity"/>
    <property type="evidence" value="ECO:0007669"/>
    <property type="project" value="UniProtKB-UniRule"/>
</dbReference>
<feature type="binding site" evidence="2">
    <location>
        <position position="82"/>
    </location>
    <ligand>
        <name>Mg(2+)</name>
        <dbReference type="ChEBI" id="CHEBI:18420"/>
        <label>3</label>
    </ligand>
</feature>
<feature type="domain" description="PurM-like N-terminal" evidence="3">
    <location>
        <begin position="35"/>
        <end position="147"/>
    </location>
</feature>
<dbReference type="NCBIfam" id="TIGR01379">
    <property type="entry name" value="thiL"/>
    <property type="match status" value="1"/>
</dbReference>
<keyword evidence="1 2" id="KW-0784">Thiamine biosynthesis</keyword>
<dbReference type="EC" id="2.7.4.16" evidence="2"/>
<feature type="binding site" evidence="2">
    <location>
        <position position="156"/>
    </location>
    <ligand>
        <name>ATP</name>
        <dbReference type="ChEBI" id="CHEBI:30616"/>
    </ligand>
</feature>
<feature type="binding site" evidence="2">
    <location>
        <position position="235"/>
    </location>
    <ligand>
        <name>ATP</name>
        <dbReference type="ChEBI" id="CHEBI:30616"/>
    </ligand>
</feature>
<sequence length="341" mass="37120">MENRTELSALGEFGLIRRIQENTNLKNAETIKGIGDDAAVLSTAGQELLISTDLLIEGIHFDLSYAPLRHLGYKAIAVNVSDIAAMNGIPKQVTVSLGLSNRFSVEAIDELYEGIQVACENYKVDLVGGDTSASRSGLVISVTVTGLAAKDEIVYRNTAKPNDIICVTGDLGAAFMGLQALEREKQVYLANPDMKPELEEKDYVVLRQLKPEARMDMIHELKEAGVIPTSMIDISDGLASEILHLCRQSGTGANLFEDKIPIDDQTYLVATELNFSPLTAALNGGEDYELLFTIRQDDYEKIKHITDITTIGYMTADPATVQMVMKSGTAVAVTSPGFEHF</sequence>
<name>A0A1I5WP13_9BACT</name>
<feature type="binding site" evidence="2">
    <location>
        <position position="130"/>
    </location>
    <ligand>
        <name>Mg(2+)</name>
        <dbReference type="ChEBI" id="CHEBI:18420"/>
        <label>1</label>
    </ligand>
</feature>
<feature type="binding site" evidence="2">
    <location>
        <position position="60"/>
    </location>
    <ligand>
        <name>substrate</name>
    </ligand>
</feature>
<dbReference type="GO" id="GO:0009228">
    <property type="term" value="P:thiamine biosynthetic process"/>
    <property type="evidence" value="ECO:0007669"/>
    <property type="project" value="UniProtKB-KW"/>
</dbReference>
<feature type="binding site" evidence="2">
    <location>
        <position position="52"/>
    </location>
    <ligand>
        <name>Mg(2+)</name>
        <dbReference type="ChEBI" id="CHEBI:18420"/>
        <label>1</label>
    </ligand>
</feature>
<evidence type="ECO:0000259" key="3">
    <source>
        <dbReference type="Pfam" id="PF00586"/>
    </source>
</evidence>
<dbReference type="Gene3D" id="3.90.650.10">
    <property type="entry name" value="PurM-like C-terminal domain"/>
    <property type="match status" value="1"/>
</dbReference>
<dbReference type="UniPathway" id="UPA00060">
    <property type="reaction ID" value="UER00142"/>
</dbReference>
<organism evidence="5 6">
    <name type="scientific">Pseudarcicella hirudinis</name>
    <dbReference type="NCBI Taxonomy" id="1079859"/>
    <lineage>
        <taxon>Bacteria</taxon>
        <taxon>Pseudomonadati</taxon>
        <taxon>Bacteroidota</taxon>
        <taxon>Cytophagia</taxon>
        <taxon>Cytophagales</taxon>
        <taxon>Flectobacillaceae</taxon>
        <taxon>Pseudarcicella</taxon>
    </lineage>
</organism>
<feature type="binding site" evidence="2">
    <location>
        <position position="338"/>
    </location>
    <ligand>
        <name>substrate</name>
    </ligand>
</feature>
<dbReference type="InterPro" id="IPR036676">
    <property type="entry name" value="PurM-like_C_sf"/>
</dbReference>
<feature type="binding site" evidence="2">
    <location>
        <position position="82"/>
    </location>
    <ligand>
        <name>Mg(2+)</name>
        <dbReference type="ChEBI" id="CHEBI:18420"/>
        <label>4</label>
    </ligand>
</feature>
<reference evidence="5 6" key="1">
    <citation type="submission" date="2016-10" db="EMBL/GenBank/DDBJ databases">
        <authorList>
            <person name="de Groot N.N."/>
        </authorList>
    </citation>
    <scope>NUCLEOTIDE SEQUENCE [LARGE SCALE GENOMIC DNA]</scope>
    <source>
        <strain evidence="6">E92,LMG 26720,CCM 7988</strain>
    </source>
</reference>
<feature type="binding site" evidence="2">
    <location>
        <position position="236"/>
    </location>
    <ligand>
        <name>Mg(2+)</name>
        <dbReference type="ChEBI" id="CHEBI:18420"/>
        <label>5</label>
    </ligand>
</feature>
<comment type="function">
    <text evidence="2">Catalyzes the ATP-dependent phosphorylation of thiamine-monophosphate (TMP) to form thiamine-pyrophosphate (TPP), the active form of vitamin B1.</text>
</comment>
<evidence type="ECO:0000259" key="4">
    <source>
        <dbReference type="Pfam" id="PF02769"/>
    </source>
</evidence>
<gene>
    <name evidence="2" type="primary">thiL</name>
    <name evidence="5" type="ORF">SAMN04515674_11284</name>
</gene>
<dbReference type="InterPro" id="IPR036921">
    <property type="entry name" value="PurM-like_N_sf"/>
</dbReference>
<keyword evidence="6" id="KW-1185">Reference proteome</keyword>
<dbReference type="RefSeq" id="WP_092018623.1">
    <property type="nucleotide sequence ID" value="NZ_FOXH01000012.1"/>
</dbReference>
<keyword evidence="2 5" id="KW-0418">Kinase</keyword>
<dbReference type="Proteomes" id="UP000199306">
    <property type="component" value="Unassembled WGS sequence"/>
</dbReference>
<feature type="binding site" evidence="2">
    <location>
        <position position="82"/>
    </location>
    <ligand>
        <name>Mg(2+)</name>
        <dbReference type="ChEBI" id="CHEBI:18420"/>
        <label>2</label>
    </ligand>
</feature>
<dbReference type="Pfam" id="PF02769">
    <property type="entry name" value="AIRS_C"/>
    <property type="match status" value="1"/>
</dbReference>
<accession>A0A1I5WP13</accession>
<comment type="catalytic activity">
    <reaction evidence="2">
        <text>thiamine phosphate + ATP = thiamine diphosphate + ADP</text>
        <dbReference type="Rhea" id="RHEA:15913"/>
        <dbReference type="ChEBI" id="CHEBI:30616"/>
        <dbReference type="ChEBI" id="CHEBI:37575"/>
        <dbReference type="ChEBI" id="CHEBI:58937"/>
        <dbReference type="ChEBI" id="CHEBI:456216"/>
        <dbReference type="EC" id="2.7.4.16"/>
    </reaction>
</comment>
<feature type="binding site" evidence="2">
    <location>
        <position position="53"/>
    </location>
    <ligand>
        <name>Mg(2+)</name>
        <dbReference type="ChEBI" id="CHEBI:18420"/>
        <label>2</label>
    </ligand>
</feature>
<dbReference type="InterPro" id="IPR016188">
    <property type="entry name" value="PurM-like_N"/>
</dbReference>
<feature type="binding site" evidence="2">
    <location>
        <position position="112"/>
    </location>
    <ligand>
        <name>ATP</name>
        <dbReference type="ChEBI" id="CHEBI:30616"/>
    </ligand>
</feature>
<feature type="binding site" evidence="2">
    <location>
        <position position="286"/>
    </location>
    <ligand>
        <name>substrate</name>
    </ligand>
</feature>
<evidence type="ECO:0000256" key="2">
    <source>
        <dbReference type="HAMAP-Rule" id="MF_02128"/>
    </source>
</evidence>
<dbReference type="Pfam" id="PF00586">
    <property type="entry name" value="AIRS"/>
    <property type="match status" value="1"/>
</dbReference>
<feature type="binding site" evidence="2">
    <location>
        <position position="53"/>
    </location>
    <ligand>
        <name>Mg(2+)</name>
        <dbReference type="ChEBI" id="CHEBI:18420"/>
        <label>1</label>
    </ligand>
</feature>
<evidence type="ECO:0000313" key="5">
    <source>
        <dbReference type="EMBL" id="SFQ21469.1"/>
    </source>
</evidence>
<dbReference type="InterPro" id="IPR006283">
    <property type="entry name" value="ThiL-like"/>
</dbReference>
<dbReference type="SUPFAM" id="SSF55326">
    <property type="entry name" value="PurM N-terminal domain-like"/>
    <property type="match status" value="1"/>
</dbReference>
<comment type="pathway">
    <text evidence="2">Cofactor biosynthesis; thiamine diphosphate biosynthesis; thiamine diphosphate from thiamine phosphate: step 1/1.</text>
</comment>
<keyword evidence="2" id="KW-0460">Magnesium</keyword>
<dbReference type="EMBL" id="FOXH01000012">
    <property type="protein sequence ID" value="SFQ21469.1"/>
    <property type="molecule type" value="Genomic_DNA"/>
</dbReference>
<feature type="binding site" evidence="2">
    <location>
        <position position="37"/>
    </location>
    <ligand>
        <name>Mg(2+)</name>
        <dbReference type="ChEBI" id="CHEBI:18420"/>
        <label>4</label>
    </ligand>
</feature>
<keyword evidence="2" id="KW-0808">Transferase</keyword>
<evidence type="ECO:0000256" key="1">
    <source>
        <dbReference type="ARBA" id="ARBA00022977"/>
    </source>
</evidence>
<feature type="binding site" evidence="2">
    <location>
        <position position="233"/>
    </location>
    <ligand>
        <name>Mg(2+)</name>
        <dbReference type="ChEBI" id="CHEBI:18420"/>
        <label>3</label>
    </ligand>
</feature>
<feature type="binding site" evidence="2">
    <location>
        <begin position="129"/>
        <end position="130"/>
    </location>
    <ligand>
        <name>ATP</name>
        <dbReference type="ChEBI" id="CHEBI:30616"/>
    </ligand>
</feature>
<feature type="binding site" evidence="2">
    <location>
        <position position="37"/>
    </location>
    <ligand>
        <name>Mg(2+)</name>
        <dbReference type="ChEBI" id="CHEBI:18420"/>
        <label>3</label>
    </ligand>
</feature>
<dbReference type="GO" id="GO:0000287">
    <property type="term" value="F:magnesium ion binding"/>
    <property type="evidence" value="ECO:0007669"/>
    <property type="project" value="UniProtKB-UniRule"/>
</dbReference>
<comment type="miscellaneous">
    <text evidence="2">Reaction mechanism of ThiL seems to utilize a direct, inline transfer of the gamma-phosphate of ATP to TMP rather than a phosphorylated enzyme intermediate.</text>
</comment>
<dbReference type="OrthoDB" id="9802811at2"/>
<dbReference type="CDD" id="cd02194">
    <property type="entry name" value="ThiL"/>
    <property type="match status" value="1"/>
</dbReference>
<comment type="similarity">
    <text evidence="2">Belongs to the thiamine-monophosphate kinase family.</text>
</comment>
<feature type="binding site" evidence="2">
    <location>
        <position position="51"/>
    </location>
    <ligand>
        <name>Mg(2+)</name>
        <dbReference type="ChEBI" id="CHEBI:18420"/>
        <label>4</label>
    </ligand>
</feature>
<dbReference type="Gene3D" id="3.30.1330.10">
    <property type="entry name" value="PurM-like, N-terminal domain"/>
    <property type="match status" value="1"/>
</dbReference>
<proteinExistence type="inferred from homology"/>
<keyword evidence="2" id="KW-0547">Nucleotide-binding</keyword>